<feature type="compositionally biased region" description="Basic and acidic residues" evidence="2">
    <location>
        <begin position="260"/>
        <end position="276"/>
    </location>
</feature>
<protein>
    <submittedName>
        <fullName evidence="3">Uncharacterized protein</fullName>
    </submittedName>
</protein>
<evidence type="ECO:0000313" key="4">
    <source>
        <dbReference type="Proteomes" id="UP000254554"/>
    </source>
</evidence>
<keyword evidence="4" id="KW-1185">Reference proteome</keyword>
<dbReference type="Proteomes" id="UP000254554">
    <property type="component" value="Unassembled WGS sequence"/>
</dbReference>
<feature type="region of interest" description="Disordered" evidence="2">
    <location>
        <begin position="1"/>
        <end position="24"/>
    </location>
</feature>
<dbReference type="STRING" id="1094715.GCA_000236165_03020"/>
<feature type="compositionally biased region" description="Basic and acidic residues" evidence="2">
    <location>
        <begin position="84"/>
        <end position="94"/>
    </location>
</feature>
<evidence type="ECO:0000256" key="1">
    <source>
        <dbReference type="SAM" id="Coils"/>
    </source>
</evidence>
<evidence type="ECO:0000256" key="2">
    <source>
        <dbReference type="SAM" id="MobiDB-lite"/>
    </source>
</evidence>
<name>A0A377GDQ1_9GAMM</name>
<dbReference type="OrthoDB" id="5653938at2"/>
<dbReference type="AlphaFoldDB" id="A0A377GDQ1"/>
<feature type="compositionally biased region" description="Gly residues" evidence="2">
    <location>
        <begin position="70"/>
        <end position="83"/>
    </location>
</feature>
<evidence type="ECO:0000313" key="3">
    <source>
        <dbReference type="EMBL" id="STO22932.1"/>
    </source>
</evidence>
<proteinExistence type="predicted"/>
<accession>A0A377GDQ1</accession>
<reference evidence="3 4" key="1">
    <citation type="submission" date="2018-06" db="EMBL/GenBank/DDBJ databases">
        <authorList>
            <consortium name="Pathogen Informatics"/>
            <person name="Doyle S."/>
        </authorList>
    </citation>
    <scope>NUCLEOTIDE SEQUENCE [LARGE SCALE GENOMIC DNA]</scope>
    <source>
        <strain evidence="3 4">NCTC11370</strain>
    </source>
</reference>
<keyword evidence="1" id="KW-0175">Coiled coil</keyword>
<feature type="coiled-coil region" evidence="1">
    <location>
        <begin position="164"/>
        <end position="191"/>
    </location>
</feature>
<feature type="region of interest" description="Disordered" evidence="2">
    <location>
        <begin position="69"/>
        <end position="106"/>
    </location>
</feature>
<gene>
    <name evidence="3" type="ORF">NCTC11370_03034</name>
</gene>
<dbReference type="RefSeq" id="WP_010655050.1">
    <property type="nucleotide sequence ID" value="NZ_JAPHOO010000002.1"/>
</dbReference>
<dbReference type="EMBL" id="UGGT01000001">
    <property type="protein sequence ID" value="STO22932.1"/>
    <property type="molecule type" value="Genomic_DNA"/>
</dbReference>
<dbReference type="GeneID" id="93293917"/>
<feature type="region of interest" description="Disordered" evidence="2">
    <location>
        <begin position="257"/>
        <end position="278"/>
    </location>
</feature>
<sequence length="305" mass="33730">MKKDKELHQSISEATPVGDLTSSASITLHLLNKEKEKMKEIEKKESDAEAVKVRCRVCFKEIAPTPRCFGHGGGGGGGGGDGGAGKDAEEKSQGQDKSPTSSGKIIETSDGLNEFASIGENEDFNSASDFDPDLISELIDKGLLLVDSDRESMTLIIKLLCEPNELTEEQRKELKKFMEAILREFNNLKEENNLPENCITIIRDEKGNISSLRITMPTLALYDALIQRLANNLVPIPSLNAQQRDDAAIDRSLALNPFSKEPRPSNKTIKEEELAPEKNLAAVKTEPEEEEQVIFNPSPFTIKYW</sequence>
<organism evidence="3 4">
    <name type="scientific">Fluoribacter dumoffii</name>
    <dbReference type="NCBI Taxonomy" id="463"/>
    <lineage>
        <taxon>Bacteria</taxon>
        <taxon>Pseudomonadati</taxon>
        <taxon>Pseudomonadota</taxon>
        <taxon>Gammaproteobacteria</taxon>
        <taxon>Legionellales</taxon>
        <taxon>Legionellaceae</taxon>
        <taxon>Fluoribacter</taxon>
    </lineage>
</organism>